<dbReference type="GO" id="GO:0005524">
    <property type="term" value="F:ATP binding"/>
    <property type="evidence" value="ECO:0007669"/>
    <property type="project" value="UniProtKB-UniRule"/>
</dbReference>
<dbReference type="InterPro" id="IPR047117">
    <property type="entry name" value="PERK1-13-like"/>
</dbReference>
<dbReference type="AlphaFoldDB" id="A0ABD3DEV5"/>
<reference evidence="19" key="1">
    <citation type="journal article" date="2024" name="IScience">
        <title>Strigolactones Initiate the Formation of Haustorium-like Structures in Castilleja.</title>
        <authorList>
            <person name="Buerger M."/>
            <person name="Peterson D."/>
            <person name="Chory J."/>
        </authorList>
    </citation>
    <scope>NUCLEOTIDE SEQUENCE [LARGE SCALE GENOMIC DNA]</scope>
</reference>
<protein>
    <recommendedName>
        <fullName evidence="2">non-specific serine/threonine protein kinase</fullName>
        <ecNumber evidence="2">2.7.11.1</ecNumber>
    </recommendedName>
</protein>
<evidence type="ECO:0000256" key="13">
    <source>
        <dbReference type="ARBA" id="ARBA00048679"/>
    </source>
</evidence>
<dbReference type="SUPFAM" id="SSF56112">
    <property type="entry name" value="Protein kinase-like (PK-like)"/>
    <property type="match status" value="1"/>
</dbReference>
<keyword evidence="5" id="KW-0808">Transferase</keyword>
<feature type="compositionally biased region" description="Low complexity" evidence="15">
    <location>
        <begin position="26"/>
        <end position="37"/>
    </location>
</feature>
<evidence type="ECO:0000256" key="3">
    <source>
        <dbReference type="ARBA" id="ARBA00022475"/>
    </source>
</evidence>
<keyword evidence="6 16" id="KW-0812">Transmembrane</keyword>
<evidence type="ECO:0000256" key="1">
    <source>
        <dbReference type="ARBA" id="ARBA00004162"/>
    </source>
</evidence>
<evidence type="ECO:0000256" key="14">
    <source>
        <dbReference type="PROSITE-ProRule" id="PRU10141"/>
    </source>
</evidence>
<dbReference type="PROSITE" id="PS00107">
    <property type="entry name" value="PROTEIN_KINASE_ATP"/>
    <property type="match status" value="1"/>
</dbReference>
<dbReference type="PRINTS" id="PR01217">
    <property type="entry name" value="PRICHEXTENSN"/>
</dbReference>
<feature type="binding site" evidence="14">
    <location>
        <position position="330"/>
    </location>
    <ligand>
        <name>ATP</name>
        <dbReference type="ChEBI" id="CHEBI:30616"/>
    </ligand>
</feature>
<dbReference type="GO" id="GO:0004674">
    <property type="term" value="F:protein serine/threonine kinase activity"/>
    <property type="evidence" value="ECO:0007669"/>
    <property type="project" value="UniProtKB-KW"/>
</dbReference>
<evidence type="ECO:0000313" key="18">
    <source>
        <dbReference type="EMBL" id="KAL3640237.1"/>
    </source>
</evidence>
<comment type="caution">
    <text evidence="18">The sequence shown here is derived from an EMBL/GenBank/DDBJ whole genome shotgun (WGS) entry which is preliminary data.</text>
</comment>
<dbReference type="InterPro" id="IPR017441">
    <property type="entry name" value="Protein_kinase_ATP_BS"/>
</dbReference>
<organism evidence="18 19">
    <name type="scientific">Castilleja foliolosa</name>
    <dbReference type="NCBI Taxonomy" id="1961234"/>
    <lineage>
        <taxon>Eukaryota</taxon>
        <taxon>Viridiplantae</taxon>
        <taxon>Streptophyta</taxon>
        <taxon>Embryophyta</taxon>
        <taxon>Tracheophyta</taxon>
        <taxon>Spermatophyta</taxon>
        <taxon>Magnoliopsida</taxon>
        <taxon>eudicotyledons</taxon>
        <taxon>Gunneridae</taxon>
        <taxon>Pentapetalae</taxon>
        <taxon>asterids</taxon>
        <taxon>lamiids</taxon>
        <taxon>Lamiales</taxon>
        <taxon>Orobanchaceae</taxon>
        <taxon>Pedicularideae</taxon>
        <taxon>Castillejinae</taxon>
        <taxon>Castilleja</taxon>
    </lineage>
</organism>
<accession>A0ABD3DEV5</accession>
<dbReference type="InterPro" id="IPR011009">
    <property type="entry name" value="Kinase-like_dom_sf"/>
</dbReference>
<dbReference type="InterPro" id="IPR001245">
    <property type="entry name" value="Ser-Thr/Tyr_kinase_cat_dom"/>
</dbReference>
<dbReference type="Proteomes" id="UP001632038">
    <property type="component" value="Unassembled WGS sequence"/>
</dbReference>
<evidence type="ECO:0000259" key="17">
    <source>
        <dbReference type="PROSITE" id="PS50011"/>
    </source>
</evidence>
<evidence type="ECO:0000256" key="9">
    <source>
        <dbReference type="ARBA" id="ARBA00022840"/>
    </source>
</evidence>
<evidence type="ECO:0000313" key="19">
    <source>
        <dbReference type="Proteomes" id="UP001632038"/>
    </source>
</evidence>
<feature type="domain" description="Protein kinase" evidence="17">
    <location>
        <begin position="302"/>
        <end position="583"/>
    </location>
</feature>
<dbReference type="GO" id="GO:0005886">
    <property type="term" value="C:plasma membrane"/>
    <property type="evidence" value="ECO:0007669"/>
    <property type="project" value="UniProtKB-SubCell"/>
</dbReference>
<feature type="compositionally biased region" description="Pro residues" evidence="15">
    <location>
        <begin position="38"/>
        <end position="155"/>
    </location>
</feature>
<dbReference type="EMBL" id="JAVIJP010000017">
    <property type="protein sequence ID" value="KAL3640237.1"/>
    <property type="molecule type" value="Genomic_DNA"/>
</dbReference>
<feature type="region of interest" description="Disordered" evidence="15">
    <location>
        <begin position="10"/>
        <end position="175"/>
    </location>
</feature>
<dbReference type="Gene3D" id="3.30.200.20">
    <property type="entry name" value="Phosphorylase Kinase, domain 1"/>
    <property type="match status" value="1"/>
</dbReference>
<evidence type="ECO:0000256" key="2">
    <source>
        <dbReference type="ARBA" id="ARBA00012513"/>
    </source>
</evidence>
<dbReference type="FunFam" id="3.30.200.20:FF:000212">
    <property type="entry name" value="Proline-rich receptor-like protein kinase PERK8"/>
    <property type="match status" value="1"/>
</dbReference>
<dbReference type="Gene3D" id="1.10.510.10">
    <property type="entry name" value="Transferase(Phosphotransferase) domain 1"/>
    <property type="match status" value="1"/>
</dbReference>
<dbReference type="PROSITE" id="PS50011">
    <property type="entry name" value="PROTEIN_KINASE_DOM"/>
    <property type="match status" value="1"/>
</dbReference>
<keyword evidence="19" id="KW-1185">Reference proteome</keyword>
<dbReference type="FunFam" id="1.10.510.10:FF:000173">
    <property type="entry name" value="proline-rich receptor-like protein kinase PERK8"/>
    <property type="match status" value="1"/>
</dbReference>
<sequence>MYIFVNWRKMASESPSPYPPPPNAVPPVSSVNQTTHSSPPPSNPSTPPPRSSTPPLKSAPPPSPPPPPPPTHSPPRSPPPLPLTSPIPALPPASPPLPSPTSNPPPPEAPPPSPAAVQRSPPPKHSPPLPPPPTAAPPPRVPSKFPPPSVTPPPVNNNSYRRAGAPPLPVLPKEKPTARANVTSANADSASSGGIRAESVAVLGSFVGFLSLTLVVLAAWLLNRRKKICKDDPIVNHVHATPPSPRASFRNSGSTFLTPQYSAQLSGNGSMSNLTGSTDGGGMGNSRSCFTYEELYAATNGFSENNLLGQGGFGSVYKGVLMDGRQVAVKQLKAGGRQGEREFRAEVEIIGRIHHKHLVSLVGYCIFESQRLLVYEYVPNNTLHCHLHDESKPVMDWAGRVKVAAGAARGLAYLHEDCHPRIIHRDIKSTNILLDSNFEAQVSDFGLAKLAQELDLNTHVSIRIMGTFGYLAPEYVSSGKLTEKSDVYSFGVVLLELITGRMPVNSSQPLGDESLVECARPLLVQALKTQVLDGLVDPRLGNNFVEVEMFRMIEAATACVRHSASRRPRMTHIARALDSMEELTDLSNEIKPSQIGNFDSREHSARIRMFDRMAFGSGNHSSGFDDHSQSSFRS</sequence>
<comment type="catalytic activity">
    <reaction evidence="13">
        <text>L-seryl-[protein] + ATP = O-phospho-L-seryl-[protein] + ADP + H(+)</text>
        <dbReference type="Rhea" id="RHEA:17989"/>
        <dbReference type="Rhea" id="RHEA-COMP:9863"/>
        <dbReference type="Rhea" id="RHEA-COMP:11604"/>
        <dbReference type="ChEBI" id="CHEBI:15378"/>
        <dbReference type="ChEBI" id="CHEBI:29999"/>
        <dbReference type="ChEBI" id="CHEBI:30616"/>
        <dbReference type="ChEBI" id="CHEBI:83421"/>
        <dbReference type="ChEBI" id="CHEBI:456216"/>
        <dbReference type="EC" id="2.7.11.1"/>
    </reaction>
</comment>
<keyword evidence="10 16" id="KW-1133">Transmembrane helix</keyword>
<proteinExistence type="predicted"/>
<keyword evidence="11 16" id="KW-0472">Membrane</keyword>
<comment type="catalytic activity">
    <reaction evidence="12">
        <text>L-threonyl-[protein] + ATP = O-phospho-L-threonyl-[protein] + ADP + H(+)</text>
        <dbReference type="Rhea" id="RHEA:46608"/>
        <dbReference type="Rhea" id="RHEA-COMP:11060"/>
        <dbReference type="Rhea" id="RHEA-COMP:11605"/>
        <dbReference type="ChEBI" id="CHEBI:15378"/>
        <dbReference type="ChEBI" id="CHEBI:30013"/>
        <dbReference type="ChEBI" id="CHEBI:30616"/>
        <dbReference type="ChEBI" id="CHEBI:61977"/>
        <dbReference type="ChEBI" id="CHEBI:456216"/>
        <dbReference type="EC" id="2.7.11.1"/>
    </reaction>
</comment>
<name>A0ABD3DEV5_9LAMI</name>
<keyword evidence="9 14" id="KW-0067">ATP-binding</keyword>
<evidence type="ECO:0000256" key="6">
    <source>
        <dbReference type="ARBA" id="ARBA00022692"/>
    </source>
</evidence>
<dbReference type="PANTHER" id="PTHR47982:SF32">
    <property type="entry name" value="NON-SPECIFIC SERINE_THREONINE PROTEIN KINASE"/>
    <property type="match status" value="1"/>
</dbReference>
<dbReference type="PROSITE" id="PS00108">
    <property type="entry name" value="PROTEIN_KINASE_ST"/>
    <property type="match status" value="1"/>
</dbReference>
<evidence type="ECO:0000256" key="11">
    <source>
        <dbReference type="ARBA" id="ARBA00023136"/>
    </source>
</evidence>
<feature type="transmembrane region" description="Helical" evidence="16">
    <location>
        <begin position="200"/>
        <end position="222"/>
    </location>
</feature>
<keyword evidence="8" id="KW-0418">Kinase</keyword>
<evidence type="ECO:0000256" key="7">
    <source>
        <dbReference type="ARBA" id="ARBA00022741"/>
    </source>
</evidence>
<evidence type="ECO:0000256" key="8">
    <source>
        <dbReference type="ARBA" id="ARBA00022777"/>
    </source>
</evidence>
<evidence type="ECO:0000256" key="10">
    <source>
        <dbReference type="ARBA" id="ARBA00022989"/>
    </source>
</evidence>
<evidence type="ECO:0000256" key="12">
    <source>
        <dbReference type="ARBA" id="ARBA00047899"/>
    </source>
</evidence>
<evidence type="ECO:0000256" key="16">
    <source>
        <dbReference type="SAM" id="Phobius"/>
    </source>
</evidence>
<evidence type="ECO:0000256" key="15">
    <source>
        <dbReference type="SAM" id="MobiDB-lite"/>
    </source>
</evidence>
<dbReference type="InterPro" id="IPR000719">
    <property type="entry name" value="Prot_kinase_dom"/>
</dbReference>
<keyword evidence="3" id="KW-1003">Cell membrane</keyword>
<evidence type="ECO:0000256" key="5">
    <source>
        <dbReference type="ARBA" id="ARBA00022679"/>
    </source>
</evidence>
<feature type="compositionally biased region" description="Pro residues" evidence="15">
    <location>
        <begin position="16"/>
        <end position="25"/>
    </location>
</feature>
<dbReference type="EC" id="2.7.11.1" evidence="2"/>
<evidence type="ECO:0000256" key="4">
    <source>
        <dbReference type="ARBA" id="ARBA00022527"/>
    </source>
</evidence>
<dbReference type="InterPro" id="IPR008271">
    <property type="entry name" value="Ser/Thr_kinase_AS"/>
</dbReference>
<dbReference type="CDD" id="cd14066">
    <property type="entry name" value="STKc_IRAK"/>
    <property type="match status" value="1"/>
</dbReference>
<dbReference type="SMART" id="SM00220">
    <property type="entry name" value="S_TKc"/>
    <property type="match status" value="1"/>
</dbReference>
<keyword evidence="7 14" id="KW-0547">Nucleotide-binding</keyword>
<comment type="subcellular location">
    <subcellularLocation>
        <location evidence="1">Cell membrane</location>
        <topology evidence="1">Single-pass membrane protein</topology>
    </subcellularLocation>
</comment>
<dbReference type="Pfam" id="PF07714">
    <property type="entry name" value="PK_Tyr_Ser-Thr"/>
    <property type="match status" value="1"/>
</dbReference>
<dbReference type="PANTHER" id="PTHR47982">
    <property type="entry name" value="PROLINE-RICH RECEPTOR-LIKE PROTEIN KINASE PERK4"/>
    <property type="match status" value="1"/>
</dbReference>
<gene>
    <name evidence="18" type="primary">PERK8_2</name>
    <name evidence="18" type="ORF">CASFOL_015205</name>
</gene>
<keyword evidence="4" id="KW-0723">Serine/threonine-protein kinase</keyword>